<dbReference type="GeneID" id="28986800"/>
<keyword evidence="1" id="KW-0732">Signal</keyword>
<protein>
    <submittedName>
        <fullName evidence="2">Uncharacterized protein</fullName>
    </submittedName>
</protein>
<name>A0A0J0XJ68_9TREE</name>
<organism evidence="2 3">
    <name type="scientific">Cutaneotrichosporon oleaginosum</name>
    <dbReference type="NCBI Taxonomy" id="879819"/>
    <lineage>
        <taxon>Eukaryota</taxon>
        <taxon>Fungi</taxon>
        <taxon>Dikarya</taxon>
        <taxon>Basidiomycota</taxon>
        <taxon>Agaricomycotina</taxon>
        <taxon>Tremellomycetes</taxon>
        <taxon>Trichosporonales</taxon>
        <taxon>Trichosporonaceae</taxon>
        <taxon>Cutaneotrichosporon</taxon>
    </lineage>
</organism>
<dbReference type="Proteomes" id="UP000053611">
    <property type="component" value="Unassembled WGS sequence"/>
</dbReference>
<keyword evidence="3" id="KW-1185">Reference proteome</keyword>
<sequence length="303" mass="29922">MRPALLLAIFGGLALAAPLAVSPDGSHLVARSENAVAARDAEPEVTAVEDRQLSPGGLGNIDWNGLIDQVKTTLDDTTSLTTAQIKTIVGIITGISQGKPLDGSVIGKLLTIPASLLVKLPQILAPILVPATMGLPGVNQAVYMLLVLLQTLGGGVGLLGGLTGGLGGLLGRAVPGVNIDQVLAKVSSALKNTGLSEGQSDIVGGIVRGLLEGTPLGSGAFGQLQSIPTQALSKVIGALNTVIWQIPAIGPLLAPLLALLQLVILSGGNGGLLGGLLGVVNNASGGVPGGKNGAIGGLLGGIL</sequence>
<dbReference type="AlphaFoldDB" id="A0A0J0XJ68"/>
<gene>
    <name evidence="2" type="ORF">CC85DRAFT_320585</name>
</gene>
<evidence type="ECO:0000313" key="2">
    <source>
        <dbReference type="EMBL" id="KLT41106.1"/>
    </source>
</evidence>
<dbReference type="EMBL" id="KQ087223">
    <property type="protein sequence ID" value="KLT41106.1"/>
    <property type="molecule type" value="Genomic_DNA"/>
</dbReference>
<proteinExistence type="predicted"/>
<dbReference type="RefSeq" id="XP_018277597.1">
    <property type="nucleotide sequence ID" value="XM_018426197.1"/>
</dbReference>
<feature type="chain" id="PRO_5005245344" evidence="1">
    <location>
        <begin position="17"/>
        <end position="303"/>
    </location>
</feature>
<feature type="signal peptide" evidence="1">
    <location>
        <begin position="1"/>
        <end position="16"/>
    </location>
</feature>
<accession>A0A0J0XJ68</accession>
<evidence type="ECO:0000313" key="3">
    <source>
        <dbReference type="Proteomes" id="UP000053611"/>
    </source>
</evidence>
<reference evidence="2 3" key="1">
    <citation type="submission" date="2015-03" db="EMBL/GenBank/DDBJ databases">
        <title>Genomics and transcriptomics of the oil-accumulating basidiomycete yeast T. oleaginosus allow insights into substrate utilization and the diverse evolutionary trajectories of mating systems in fungi.</title>
        <authorList>
            <consortium name="DOE Joint Genome Institute"/>
            <person name="Kourist R."/>
            <person name="Kracht O."/>
            <person name="Bracharz F."/>
            <person name="Lipzen A."/>
            <person name="Nolan M."/>
            <person name="Ohm R."/>
            <person name="Grigoriev I."/>
            <person name="Sun S."/>
            <person name="Heitman J."/>
            <person name="Bruck T."/>
            <person name="Nowrousian M."/>
        </authorList>
    </citation>
    <scope>NUCLEOTIDE SEQUENCE [LARGE SCALE GENOMIC DNA]</scope>
    <source>
        <strain evidence="2 3">IBC0246</strain>
    </source>
</reference>
<evidence type="ECO:0000256" key="1">
    <source>
        <dbReference type="SAM" id="SignalP"/>
    </source>
</evidence>